<name>A0A1M6NVL0_9FIRM</name>
<organism evidence="2 3">
    <name type="scientific">Caminicella sporogenes DSM 14501</name>
    <dbReference type="NCBI Taxonomy" id="1121266"/>
    <lineage>
        <taxon>Bacteria</taxon>
        <taxon>Bacillati</taxon>
        <taxon>Bacillota</taxon>
        <taxon>Clostridia</taxon>
        <taxon>Peptostreptococcales</taxon>
        <taxon>Caminicellaceae</taxon>
        <taxon>Caminicella</taxon>
    </lineage>
</organism>
<accession>A0A1M6NVL0</accession>
<dbReference type="Pfam" id="PF04165">
    <property type="entry name" value="DUF401"/>
    <property type="match status" value="1"/>
</dbReference>
<feature type="transmembrane region" description="Helical" evidence="1">
    <location>
        <begin position="29"/>
        <end position="50"/>
    </location>
</feature>
<evidence type="ECO:0000313" key="2">
    <source>
        <dbReference type="EMBL" id="SHJ99715.1"/>
    </source>
</evidence>
<evidence type="ECO:0000313" key="3">
    <source>
        <dbReference type="Proteomes" id="UP000184082"/>
    </source>
</evidence>
<dbReference type="STRING" id="1121266.SAMN02745883_00984"/>
<feature type="transmembrane region" description="Helical" evidence="1">
    <location>
        <begin position="361"/>
        <end position="382"/>
    </location>
</feature>
<sequence length="421" mass="47256">MLLFTLILSLTLVIYLANKKVNIGLSLVLGAFLIGILNGLKILSIINVFLKAVLDPITIELAVSIILICILGQLMEEFKILDRMVFSLEKVLMSAKATILVVPAIMGTMLVTGGALLSAPIVDSLGKRLNLSPEKKASINLIFRHALYFIYPFSPTIILAAKVGNLNLWDFIKLQFPLSILMYIIGYFIYLHGVEEPVRDNITFTEYLKNIKDLLIYLSPIYIGIVASLAYNIPFYLSLIMGIIVCILINYLSCKGILRGIEKTVLSNENKKSNLLKIMIKGIKPSMVYAVLGIMCFKGIIQEINEINILLNQYINKGVPLEVIIVLFGVVASFATASTQTAIALLYPIILPLAETEHIKLLYAMMIYTTGFMAYFISPLHLCQVLTLEYYKVGTKELYRNYKFLLPAVYLTMLIIYYVYK</sequence>
<reference evidence="2 3" key="1">
    <citation type="submission" date="2016-11" db="EMBL/GenBank/DDBJ databases">
        <authorList>
            <person name="Jaros S."/>
            <person name="Januszkiewicz K."/>
            <person name="Wedrychowicz H."/>
        </authorList>
    </citation>
    <scope>NUCLEOTIDE SEQUENCE [LARGE SCALE GENOMIC DNA]</scope>
    <source>
        <strain evidence="2 3">DSM 14501</strain>
    </source>
</reference>
<keyword evidence="1" id="KW-0812">Transmembrane</keyword>
<dbReference type="Proteomes" id="UP000184082">
    <property type="component" value="Unassembled WGS sequence"/>
</dbReference>
<feature type="transmembrane region" description="Helical" evidence="1">
    <location>
        <begin position="214"/>
        <end position="233"/>
    </location>
</feature>
<feature type="transmembrane region" description="Helical" evidence="1">
    <location>
        <begin position="239"/>
        <end position="261"/>
    </location>
</feature>
<dbReference type="AlphaFoldDB" id="A0A1M6NVL0"/>
<dbReference type="InterPro" id="IPR007294">
    <property type="entry name" value="DUF401"/>
</dbReference>
<keyword evidence="3" id="KW-1185">Reference proteome</keyword>
<evidence type="ECO:0000256" key="1">
    <source>
        <dbReference type="SAM" id="Phobius"/>
    </source>
</evidence>
<dbReference type="RefSeq" id="WP_072966268.1">
    <property type="nucleotide sequence ID" value="NZ_FRAJ01000007.1"/>
</dbReference>
<keyword evidence="1" id="KW-0472">Membrane</keyword>
<protein>
    <submittedName>
        <fullName evidence="2">Integral membrane protein, TIGR00529 family</fullName>
    </submittedName>
</protein>
<dbReference type="PANTHER" id="PTHR39556:SF1">
    <property type="entry name" value="PROTEIN, PUTATIVE-RELATED"/>
    <property type="match status" value="1"/>
</dbReference>
<feature type="transmembrane region" description="Helical" evidence="1">
    <location>
        <begin position="95"/>
        <end position="122"/>
    </location>
</feature>
<feature type="transmembrane region" description="Helical" evidence="1">
    <location>
        <begin position="402"/>
        <end position="420"/>
    </location>
</feature>
<feature type="transmembrane region" description="Helical" evidence="1">
    <location>
        <begin position="321"/>
        <end position="349"/>
    </location>
</feature>
<feature type="transmembrane region" description="Helical" evidence="1">
    <location>
        <begin position="174"/>
        <end position="193"/>
    </location>
</feature>
<dbReference type="PANTHER" id="PTHR39556">
    <property type="entry name" value="PROTEIN, PUTATIVE-RELATED"/>
    <property type="match status" value="1"/>
</dbReference>
<gene>
    <name evidence="2" type="ORF">SAMN02745883_00984</name>
</gene>
<proteinExistence type="predicted"/>
<feature type="transmembrane region" description="Helical" evidence="1">
    <location>
        <begin position="57"/>
        <end position="75"/>
    </location>
</feature>
<dbReference type="EMBL" id="FRAJ01000007">
    <property type="protein sequence ID" value="SHJ99715.1"/>
    <property type="molecule type" value="Genomic_DNA"/>
</dbReference>
<keyword evidence="1" id="KW-1133">Transmembrane helix</keyword>
<feature type="transmembrane region" description="Helical" evidence="1">
    <location>
        <begin position="142"/>
        <end position="162"/>
    </location>
</feature>